<dbReference type="AlphaFoldDB" id="A0A1N6JQ07"/>
<dbReference type="SUPFAM" id="SSF160574">
    <property type="entry name" value="BT0923-like"/>
    <property type="match status" value="1"/>
</dbReference>
<reference evidence="2 3" key="1">
    <citation type="submission" date="2016-11" db="EMBL/GenBank/DDBJ databases">
        <authorList>
            <person name="Jaros S."/>
            <person name="Januszkiewicz K."/>
            <person name="Wedrychowicz H."/>
        </authorList>
    </citation>
    <scope>NUCLEOTIDE SEQUENCE [LARGE SCALE GENOMIC DNA]</scope>
    <source>
        <strain evidence="2 3">DSM 24787</strain>
    </source>
</reference>
<dbReference type="Gene3D" id="3.10.450.360">
    <property type="match status" value="1"/>
</dbReference>
<feature type="chain" id="PRO_5009936821" evidence="1">
    <location>
        <begin position="20"/>
        <end position="135"/>
    </location>
</feature>
<proteinExistence type="predicted"/>
<dbReference type="RefSeq" id="WP_074241627.1">
    <property type="nucleotide sequence ID" value="NZ_FSRA01000002.1"/>
</dbReference>
<accession>A0A1N6JQ07</accession>
<dbReference type="OrthoDB" id="1121502at2"/>
<dbReference type="STRING" id="536979.SAMN04488055_4263"/>
<keyword evidence="1" id="KW-0732">Signal</keyword>
<gene>
    <name evidence="2" type="ORF">SAMN04488055_4263</name>
</gene>
<evidence type="ECO:0000313" key="3">
    <source>
        <dbReference type="Proteomes" id="UP000185003"/>
    </source>
</evidence>
<dbReference type="EMBL" id="FSRA01000002">
    <property type="protein sequence ID" value="SIO46432.1"/>
    <property type="molecule type" value="Genomic_DNA"/>
</dbReference>
<sequence length="135" mass="14455">MKNVLTGIALLFITTGIHAQSKTVTDAFAKSFPGATKIKWEKEGADFEVGFTLNGQGMSAVYNGKGDLMEKEVEIKVSELPAGVAAYVKEHYKGAKITDAARITKANGEVNIEAGIKGKDILFTADGKFLKEAKD</sequence>
<evidence type="ECO:0000256" key="1">
    <source>
        <dbReference type="SAM" id="SignalP"/>
    </source>
</evidence>
<protein>
    <submittedName>
        <fullName evidence="2">Putative beta-lactamase-inhibitor-like, PepSY-like</fullName>
    </submittedName>
</protein>
<dbReference type="Proteomes" id="UP000185003">
    <property type="component" value="Unassembled WGS sequence"/>
</dbReference>
<evidence type="ECO:0000313" key="2">
    <source>
        <dbReference type="EMBL" id="SIO46432.1"/>
    </source>
</evidence>
<keyword evidence="3" id="KW-1185">Reference proteome</keyword>
<feature type="signal peptide" evidence="1">
    <location>
        <begin position="1"/>
        <end position="19"/>
    </location>
</feature>
<name>A0A1N6JQ07_9BACT</name>
<organism evidence="2 3">
    <name type="scientific">Chitinophaga niabensis</name>
    <dbReference type="NCBI Taxonomy" id="536979"/>
    <lineage>
        <taxon>Bacteria</taxon>
        <taxon>Pseudomonadati</taxon>
        <taxon>Bacteroidota</taxon>
        <taxon>Chitinophagia</taxon>
        <taxon>Chitinophagales</taxon>
        <taxon>Chitinophagaceae</taxon>
        <taxon>Chitinophaga</taxon>
    </lineage>
</organism>